<dbReference type="EMBL" id="JACHMH010000001">
    <property type="protein sequence ID" value="MBB4677413.1"/>
    <property type="molecule type" value="Genomic_DNA"/>
</dbReference>
<feature type="transmembrane region" description="Helical" evidence="2">
    <location>
        <begin position="7"/>
        <end position="27"/>
    </location>
</feature>
<evidence type="ECO:0000256" key="1">
    <source>
        <dbReference type="SAM" id="MobiDB-lite"/>
    </source>
</evidence>
<dbReference type="RefSeq" id="WP_185003367.1">
    <property type="nucleotide sequence ID" value="NZ_BAAAUI010000035.1"/>
</dbReference>
<keyword evidence="2" id="KW-1133">Transmembrane helix</keyword>
<dbReference type="Proteomes" id="UP000533598">
    <property type="component" value="Unassembled WGS sequence"/>
</dbReference>
<sequence>MKPGRVVLVLTLLVVAGLLVWLALSRWDDANKIATTASALGAVASVGIAVWAALRTAKPGGTIRVSGTGKATATGAGSANTGFRGKSGGTAEARNTGEADSGGGDANTGIRLD</sequence>
<organism evidence="3 4">
    <name type="scientific">Crossiella cryophila</name>
    <dbReference type="NCBI Taxonomy" id="43355"/>
    <lineage>
        <taxon>Bacteria</taxon>
        <taxon>Bacillati</taxon>
        <taxon>Actinomycetota</taxon>
        <taxon>Actinomycetes</taxon>
        <taxon>Pseudonocardiales</taxon>
        <taxon>Pseudonocardiaceae</taxon>
        <taxon>Crossiella</taxon>
    </lineage>
</organism>
<accession>A0A7W7CA85</accession>
<protein>
    <submittedName>
        <fullName evidence="3">Uncharacterized protein</fullName>
    </submittedName>
</protein>
<feature type="transmembrane region" description="Helical" evidence="2">
    <location>
        <begin position="33"/>
        <end position="54"/>
    </location>
</feature>
<evidence type="ECO:0000313" key="4">
    <source>
        <dbReference type="Proteomes" id="UP000533598"/>
    </source>
</evidence>
<feature type="compositionally biased region" description="Low complexity" evidence="1">
    <location>
        <begin position="67"/>
        <end position="82"/>
    </location>
</feature>
<gene>
    <name evidence="3" type="ORF">HNR67_003531</name>
</gene>
<proteinExistence type="predicted"/>
<evidence type="ECO:0000313" key="3">
    <source>
        <dbReference type="EMBL" id="MBB4677413.1"/>
    </source>
</evidence>
<keyword evidence="4" id="KW-1185">Reference proteome</keyword>
<dbReference type="AlphaFoldDB" id="A0A7W7CA85"/>
<comment type="caution">
    <text evidence="3">The sequence shown here is derived from an EMBL/GenBank/DDBJ whole genome shotgun (WGS) entry which is preliminary data.</text>
</comment>
<keyword evidence="2" id="KW-0812">Transmembrane</keyword>
<evidence type="ECO:0000256" key="2">
    <source>
        <dbReference type="SAM" id="Phobius"/>
    </source>
</evidence>
<keyword evidence="2" id="KW-0472">Membrane</keyword>
<feature type="region of interest" description="Disordered" evidence="1">
    <location>
        <begin position="67"/>
        <end position="113"/>
    </location>
</feature>
<name>A0A7W7CA85_9PSEU</name>
<reference evidence="3 4" key="1">
    <citation type="submission" date="2020-08" db="EMBL/GenBank/DDBJ databases">
        <title>Sequencing the genomes of 1000 actinobacteria strains.</title>
        <authorList>
            <person name="Klenk H.-P."/>
        </authorList>
    </citation>
    <scope>NUCLEOTIDE SEQUENCE [LARGE SCALE GENOMIC DNA]</scope>
    <source>
        <strain evidence="3 4">DSM 44230</strain>
    </source>
</reference>